<dbReference type="AlphaFoldDB" id="A0AB39V6C0"/>
<evidence type="ECO:0000313" key="3">
    <source>
        <dbReference type="EMBL" id="XDU62698.1"/>
    </source>
</evidence>
<dbReference type="InterPro" id="IPR036691">
    <property type="entry name" value="Endo/exonu/phosph_ase_sf"/>
</dbReference>
<dbReference type="Pfam" id="PF03372">
    <property type="entry name" value="Exo_endo_phos"/>
    <property type="match status" value="1"/>
</dbReference>
<dbReference type="InterPro" id="IPR051916">
    <property type="entry name" value="GPI-anchor_lipid_remodeler"/>
</dbReference>
<keyword evidence="3" id="KW-0378">Hydrolase</keyword>
<dbReference type="PANTHER" id="PTHR14859">
    <property type="entry name" value="CALCOFLUOR WHITE HYPERSENSITIVE PROTEIN PRECURSOR"/>
    <property type="match status" value="1"/>
</dbReference>
<name>A0AB39V6C0_9FUSO</name>
<evidence type="ECO:0000259" key="2">
    <source>
        <dbReference type="Pfam" id="PF03372"/>
    </source>
</evidence>
<organism evidence="3">
    <name type="scientific">Leptotrichia alba</name>
    <dbReference type="NCBI Taxonomy" id="3239304"/>
    <lineage>
        <taxon>Bacteria</taxon>
        <taxon>Fusobacteriati</taxon>
        <taxon>Fusobacteriota</taxon>
        <taxon>Fusobacteriia</taxon>
        <taxon>Fusobacteriales</taxon>
        <taxon>Leptotrichiaceae</taxon>
        <taxon>Leptotrichia</taxon>
    </lineage>
</organism>
<dbReference type="InterPro" id="IPR005135">
    <property type="entry name" value="Endo/exonuclease/phosphatase"/>
</dbReference>
<dbReference type="EMBL" id="CP165647">
    <property type="protein sequence ID" value="XDU62698.1"/>
    <property type="molecule type" value="Genomic_DNA"/>
</dbReference>
<accession>A0AB39V6C0</accession>
<reference evidence="3" key="1">
    <citation type="submission" date="2024-07" db="EMBL/GenBank/DDBJ databases">
        <authorList>
            <person name="Li X.-J."/>
            <person name="Wang X."/>
        </authorList>
    </citation>
    <scope>NUCLEOTIDE SEQUENCE</scope>
    <source>
        <strain evidence="3">HSP-536</strain>
    </source>
</reference>
<dbReference type="RefSeq" id="WP_369716532.1">
    <property type="nucleotide sequence ID" value="NZ_CP165647.1"/>
</dbReference>
<keyword evidence="1" id="KW-0732">Signal</keyword>
<proteinExistence type="predicted"/>
<dbReference type="PANTHER" id="PTHR14859:SF15">
    <property type="entry name" value="ENDONUCLEASE_EXONUCLEASE_PHOSPHATASE DOMAIN-CONTAINING PROTEIN"/>
    <property type="match status" value="1"/>
</dbReference>
<dbReference type="GO" id="GO:0016020">
    <property type="term" value="C:membrane"/>
    <property type="evidence" value="ECO:0007669"/>
    <property type="project" value="GOC"/>
</dbReference>
<feature type="domain" description="Endonuclease/exonuclease/phosphatase" evidence="2">
    <location>
        <begin position="27"/>
        <end position="247"/>
    </location>
</feature>
<sequence length="257" mass="30175">MSNLKKILLSLMIMGTTASWAKEFKIMTYNIYGARLTNGQKLGESIKPYAPDFVSLQEVDKFTKRSNFKDITSDIAKELGYDYYYFKKSRDYDGGEYGISFISKYPLEKIYTYELPSLGVEKRQILIAELAKKSFGKKMLIINTHLDFKPDIKPEEMKSLEMITKFFKKDDLKFLSGDLNFLPTTTYYNEITKNWRDTYIEYNPDGKRTLSDPRIDYIFGSQSKKWKVKNSYFINDATQDWTKLSDHLPYMTILDIK</sequence>
<keyword evidence="3" id="KW-0255">Endonuclease</keyword>
<feature type="signal peptide" evidence="1">
    <location>
        <begin position="1"/>
        <end position="21"/>
    </location>
</feature>
<feature type="chain" id="PRO_5044350200" evidence="1">
    <location>
        <begin position="22"/>
        <end position="257"/>
    </location>
</feature>
<dbReference type="GO" id="GO:0006506">
    <property type="term" value="P:GPI anchor biosynthetic process"/>
    <property type="evidence" value="ECO:0007669"/>
    <property type="project" value="TreeGrafter"/>
</dbReference>
<gene>
    <name evidence="3" type="ORF">AB8B28_02190</name>
</gene>
<dbReference type="Gene3D" id="3.60.10.10">
    <property type="entry name" value="Endonuclease/exonuclease/phosphatase"/>
    <property type="match status" value="1"/>
</dbReference>
<keyword evidence="3" id="KW-0540">Nuclease</keyword>
<evidence type="ECO:0000256" key="1">
    <source>
        <dbReference type="SAM" id="SignalP"/>
    </source>
</evidence>
<dbReference type="SUPFAM" id="SSF56219">
    <property type="entry name" value="DNase I-like"/>
    <property type="match status" value="1"/>
</dbReference>
<dbReference type="GO" id="GO:0004519">
    <property type="term" value="F:endonuclease activity"/>
    <property type="evidence" value="ECO:0007669"/>
    <property type="project" value="UniProtKB-KW"/>
</dbReference>
<dbReference type="KEGG" id="lala:AB8B28_02190"/>
<protein>
    <submittedName>
        <fullName evidence="3">Endonuclease/exonuclease/phosphatase family protein</fullName>
    </submittedName>
</protein>